<keyword evidence="1" id="KW-0328">Glycosyltransferase</keyword>
<sequence>MERIIDCPLQKHTDYYSSLLLCFSHLRWNFVFQRPQHILTRAAKNHRIIFLEEQIREDCSAPSLHLNQAGRFITIATPVLPHGTGESEAMEIQRHLVDELLASESYDRLVTWYYTPMALRFSDHIEGDLCVYDCMDELSAFKNAPPELVRLEKVMFGRADVVFTGGQSLYEAKRAHHRAIYPFPSSIDVAHFHRARQSIADPADQAHVPHPRVGFFGVIDERLDIDLVAYSAEVMPDVQFMMIGPVVKIDPATLPQRANIHWLGGKQYAELPSYLANWDAGWMPFALNESTRYISPTKTPEFLAAGLPVVSTAIVDVVRTYGAQGLVSIADADDVVEKLRDILSRPRGHHWAKTDAFLAGTSWDRTWEGMAAHMATASALKNVIPLRRGA</sequence>
<dbReference type="AlphaFoldDB" id="A0A942E6P8"/>
<name>A0A942E6P8_9HYPH</name>
<protein>
    <submittedName>
        <fullName evidence="1">Glycosyltransferase</fullName>
        <ecNumber evidence="1">2.4.-.-</ecNumber>
    </submittedName>
</protein>
<dbReference type="SUPFAM" id="SSF53756">
    <property type="entry name" value="UDP-Glycosyltransferase/glycogen phosphorylase"/>
    <property type="match status" value="1"/>
</dbReference>
<dbReference type="Proteomes" id="UP000680348">
    <property type="component" value="Unassembled WGS sequence"/>
</dbReference>
<dbReference type="Pfam" id="PF13692">
    <property type="entry name" value="Glyco_trans_1_4"/>
    <property type="match status" value="1"/>
</dbReference>
<reference evidence="1" key="1">
    <citation type="submission" date="2021-04" db="EMBL/GenBank/DDBJ databases">
        <title>Pseudaminobacter soli sp. nov., isolated from paddy soil contaminated by heavy metals.</title>
        <authorList>
            <person name="Zhang K."/>
        </authorList>
    </citation>
    <scope>NUCLEOTIDE SEQUENCE</scope>
    <source>
        <strain evidence="1">19-2017</strain>
    </source>
</reference>
<keyword evidence="1" id="KW-0808">Transferase</keyword>
<comment type="caution">
    <text evidence="1">The sequence shown here is derived from an EMBL/GenBank/DDBJ whole genome shotgun (WGS) entry which is preliminary data.</text>
</comment>
<gene>
    <name evidence="1" type="ORF">KEU06_27365</name>
</gene>
<dbReference type="EC" id="2.4.-.-" evidence="1"/>
<accession>A0A942E6P8</accession>
<keyword evidence="2" id="KW-1185">Reference proteome</keyword>
<proteinExistence type="predicted"/>
<dbReference type="EMBL" id="JAGWCR010000023">
    <property type="protein sequence ID" value="MBS3652315.1"/>
    <property type="molecule type" value="Genomic_DNA"/>
</dbReference>
<dbReference type="Gene3D" id="3.40.50.2000">
    <property type="entry name" value="Glycogen Phosphorylase B"/>
    <property type="match status" value="1"/>
</dbReference>
<organism evidence="1 2">
    <name type="scientific">Pseudaminobacter soli</name>
    <name type="common">ex Zhang et al. 2022</name>
    <dbReference type="NCBI Taxonomy" id="2831468"/>
    <lineage>
        <taxon>Bacteria</taxon>
        <taxon>Pseudomonadati</taxon>
        <taxon>Pseudomonadota</taxon>
        <taxon>Alphaproteobacteria</taxon>
        <taxon>Hyphomicrobiales</taxon>
        <taxon>Phyllobacteriaceae</taxon>
        <taxon>Pseudaminobacter</taxon>
    </lineage>
</organism>
<evidence type="ECO:0000313" key="1">
    <source>
        <dbReference type="EMBL" id="MBS3652315.1"/>
    </source>
</evidence>
<evidence type="ECO:0000313" key="2">
    <source>
        <dbReference type="Proteomes" id="UP000680348"/>
    </source>
</evidence>
<dbReference type="GO" id="GO:0016757">
    <property type="term" value="F:glycosyltransferase activity"/>
    <property type="evidence" value="ECO:0007669"/>
    <property type="project" value="UniProtKB-KW"/>
</dbReference>